<comment type="similarity">
    <text evidence="7">Belongs to the class I-like SAM-binding methyltransferase superfamily. RNA M5U methyltransferase family. TrmA subfamily.</text>
</comment>
<keyword evidence="4 7" id="KW-0819">tRNA processing</keyword>
<feature type="binding site" evidence="7 8">
    <location>
        <position position="245"/>
    </location>
    <ligand>
        <name>S-adenosyl-L-methionine</name>
        <dbReference type="ChEBI" id="CHEBI:59789"/>
    </ligand>
</feature>
<proteinExistence type="inferred from homology"/>
<evidence type="ECO:0000313" key="10">
    <source>
        <dbReference type="EMBL" id="SPJ34548.1"/>
    </source>
</evidence>
<dbReference type="GO" id="GO:0019843">
    <property type="term" value="F:rRNA binding"/>
    <property type="evidence" value="ECO:0007669"/>
    <property type="project" value="TreeGrafter"/>
</dbReference>
<comment type="catalytic activity">
    <reaction evidence="6 7">
        <text>uridine(54) in tRNA + S-adenosyl-L-methionine = 5-methyluridine(54) in tRNA + S-adenosyl-L-homocysteine + H(+)</text>
        <dbReference type="Rhea" id="RHEA:42712"/>
        <dbReference type="Rhea" id="RHEA-COMP:10167"/>
        <dbReference type="Rhea" id="RHEA-COMP:10193"/>
        <dbReference type="ChEBI" id="CHEBI:15378"/>
        <dbReference type="ChEBI" id="CHEBI:57856"/>
        <dbReference type="ChEBI" id="CHEBI:59789"/>
        <dbReference type="ChEBI" id="CHEBI:65315"/>
        <dbReference type="ChEBI" id="CHEBI:74447"/>
        <dbReference type="EC" id="2.1.1.35"/>
    </reaction>
</comment>
<dbReference type="EC" id="2.1.1.35" evidence="7"/>
<feature type="active site" description="Proton acceptor" evidence="7">
    <location>
        <position position="385"/>
    </location>
</feature>
<evidence type="ECO:0000256" key="1">
    <source>
        <dbReference type="ARBA" id="ARBA00022603"/>
    </source>
</evidence>
<dbReference type="GO" id="GO:0030488">
    <property type="term" value="P:tRNA methylation"/>
    <property type="evidence" value="ECO:0007669"/>
    <property type="project" value="UniProtKB-UniRule"/>
</dbReference>
<evidence type="ECO:0000256" key="8">
    <source>
        <dbReference type="PROSITE-ProRule" id="PRU01024"/>
    </source>
</evidence>
<dbReference type="PROSITE" id="PS51687">
    <property type="entry name" value="SAM_MT_RNA_M5U"/>
    <property type="match status" value="1"/>
</dbReference>
<dbReference type="SUPFAM" id="SSF53335">
    <property type="entry name" value="S-adenosyl-L-methionine-dependent methyltransferases"/>
    <property type="match status" value="1"/>
</dbReference>
<dbReference type="PANTHER" id="PTHR47790:SF2">
    <property type="entry name" value="TRNA_TMRNA (URACIL-C(5))-METHYLTRANSFERASE"/>
    <property type="match status" value="1"/>
</dbReference>
<comment type="function">
    <text evidence="7">Dual-specificity methyltransferase that catalyzes the formation of 5-methyluridine at position 54 (m5U54) in all tRNAs, and that of position 341 (m5U341) in tmRNA (transfer-mRNA).</text>
</comment>
<dbReference type="Gene3D" id="3.40.50.150">
    <property type="entry name" value="Vaccinia Virus protein VP39"/>
    <property type="match status" value="1"/>
</dbReference>
<evidence type="ECO:0000256" key="7">
    <source>
        <dbReference type="HAMAP-Rule" id="MF_01011"/>
    </source>
</evidence>
<comment type="catalytic activity">
    <reaction evidence="5 7">
        <text>uridine(341) in tmRNA + S-adenosyl-L-methionine = 5-methyluridine(341) in tmRNA + S-adenosyl-L-homocysteine + H(+)</text>
        <dbReference type="Rhea" id="RHEA:43612"/>
        <dbReference type="Rhea" id="RHEA-COMP:10630"/>
        <dbReference type="Rhea" id="RHEA-COMP:10631"/>
        <dbReference type="ChEBI" id="CHEBI:15378"/>
        <dbReference type="ChEBI" id="CHEBI:57856"/>
        <dbReference type="ChEBI" id="CHEBI:59789"/>
        <dbReference type="ChEBI" id="CHEBI:65315"/>
        <dbReference type="ChEBI" id="CHEBI:74447"/>
    </reaction>
</comment>
<gene>
    <name evidence="7 10" type="primary">trmA</name>
    <name evidence="10" type="ORF">KSP9073_02583</name>
</gene>
<keyword evidence="11" id="KW-1185">Reference proteome</keyword>
<evidence type="ECO:0000256" key="5">
    <source>
        <dbReference type="ARBA" id="ARBA00051255"/>
    </source>
</evidence>
<feature type="binding site" evidence="7 8">
    <location>
        <position position="212"/>
    </location>
    <ligand>
        <name>S-adenosyl-L-methionine</name>
        <dbReference type="ChEBI" id="CHEBI:59789"/>
    </ligand>
</feature>
<keyword evidence="2 7" id="KW-0808">Transferase</keyword>
<evidence type="ECO:0000256" key="3">
    <source>
        <dbReference type="ARBA" id="ARBA00022691"/>
    </source>
</evidence>
<dbReference type="GO" id="GO:0030697">
    <property type="term" value="F:tRNA (uracil(54)-C5)-methyltransferase activity, S-adenosyl methionine-dependent"/>
    <property type="evidence" value="ECO:0007669"/>
    <property type="project" value="UniProtKB-UniRule"/>
</dbReference>
<protein>
    <recommendedName>
        <fullName evidence="7">tRNA/tmRNA (uracil-C(5))-methyltransferase</fullName>
        <ecNumber evidence="7">2.1.1.35</ecNumber>
    </recommendedName>
    <alternativeName>
        <fullName evidence="7">tRNA (uracil(54)-C(5))-methyltransferase</fullName>
    </alternativeName>
    <alternativeName>
        <fullName evidence="7">tRNA(m5U54)-methyltransferase</fullName>
        <shortName evidence="7">RUMT</shortName>
    </alternativeName>
    <alternativeName>
        <fullName evidence="7">tmRNA (uracil(341)-C(5))-methyltransferase</fullName>
    </alternativeName>
</protein>
<dbReference type="CDD" id="cd02440">
    <property type="entry name" value="AdoMet_MTases"/>
    <property type="match status" value="1"/>
</dbReference>
<dbReference type="Gene3D" id="2.40.50.1070">
    <property type="match status" value="1"/>
</dbReference>
<dbReference type="Pfam" id="PF05958">
    <property type="entry name" value="tRNA_U5-meth_tr"/>
    <property type="match status" value="1"/>
</dbReference>
<dbReference type="FunFam" id="3.40.50.150:FF:000012">
    <property type="entry name" value="tRNA/tmRNA (uracil-C(5))-methyltransferase"/>
    <property type="match status" value="1"/>
</dbReference>
<accession>A0A2R8CNR3</accession>
<evidence type="ECO:0000256" key="4">
    <source>
        <dbReference type="ARBA" id="ARBA00022694"/>
    </source>
</evidence>
<dbReference type="PANTHER" id="PTHR47790">
    <property type="entry name" value="TRNA/TMRNA (URACIL-C(5))-METHYLTRANSFERASE"/>
    <property type="match status" value="1"/>
</dbReference>
<reference evidence="11" key="1">
    <citation type="submission" date="2018-03" db="EMBL/GenBank/DDBJ databases">
        <authorList>
            <person name="Navarro De La Torre S."/>
        </authorList>
    </citation>
    <scope>NUCLEOTIDE SEQUENCE [LARGE SCALE GENOMIC DNA]</scope>
    <source>
        <strain evidence="11">EAod3</strain>
    </source>
</reference>
<dbReference type="InterPro" id="IPR030390">
    <property type="entry name" value="MeTrfase_TrmA_AS"/>
</dbReference>
<dbReference type="AlphaFoldDB" id="A0A2R8CNR3"/>
<name>A0A2R8CNR3_9GAMM</name>
<dbReference type="PROSITE" id="PS01230">
    <property type="entry name" value="TRMA_1"/>
    <property type="match status" value="1"/>
</dbReference>
<dbReference type="InterPro" id="IPR010280">
    <property type="entry name" value="U5_MeTrfase_fam"/>
</dbReference>
<evidence type="ECO:0000256" key="6">
    <source>
        <dbReference type="ARBA" id="ARBA00052788"/>
    </source>
</evidence>
<organism evidence="10 11">
    <name type="scientific">Kushneria phyllosphaerae</name>
    <dbReference type="NCBI Taxonomy" id="2100822"/>
    <lineage>
        <taxon>Bacteria</taxon>
        <taxon>Pseudomonadati</taxon>
        <taxon>Pseudomonadota</taxon>
        <taxon>Gammaproteobacteria</taxon>
        <taxon>Oceanospirillales</taxon>
        <taxon>Halomonadaceae</taxon>
        <taxon>Kushneria</taxon>
    </lineage>
</organism>
<sequence>MGTRYTGGLFHHDRYHNGRTRYFTLSVPVVAPDQYSAQLDAKRQRIVDQFARFEAPPLEVFASPASHYRMRCEFRLWHEGDDLFHAMFETDADGVKQIVRMDQYPVASRRINALMTQLMDAIRDRPELRHRLFQVEYLTTRQGEALITLVYHRQLDATWEQAARELETTLEAAIIGRARKQRRVLTRESVTEHLEVAGRVFSYQQVENSFTQPNADIAESMLNWAREVTRGEDGLRRPTDLVELYCGNGNFTIALADNFRRVVATEISRTSVASAQHNLALNGIDNVHVARMSSEEFAQALSGEKAGRRVSEMQLETHDFSTVLVDPPRAGLDADSCEQIARFDNIVYISCNPDTLEANLEQLGRTHEMHRFALFDQFPYTNHCECGVLLKRRC</sequence>
<keyword evidence="3 7" id="KW-0949">S-adenosyl-L-methionine</keyword>
<evidence type="ECO:0000256" key="9">
    <source>
        <dbReference type="PROSITE-ProRule" id="PRU10015"/>
    </source>
</evidence>
<evidence type="ECO:0000256" key="2">
    <source>
        <dbReference type="ARBA" id="ARBA00022679"/>
    </source>
</evidence>
<dbReference type="NCBIfam" id="TIGR02143">
    <property type="entry name" value="trmA_only"/>
    <property type="match status" value="1"/>
</dbReference>
<feature type="binding site" evidence="7">
    <location>
        <position position="250"/>
    </location>
    <ligand>
        <name>S-adenosyl-L-methionine</name>
        <dbReference type="ChEBI" id="CHEBI:59789"/>
    </ligand>
</feature>
<dbReference type="GO" id="GO:0005829">
    <property type="term" value="C:cytosol"/>
    <property type="evidence" value="ECO:0007669"/>
    <property type="project" value="TreeGrafter"/>
</dbReference>
<dbReference type="FunFam" id="2.40.50.1070:FF:000001">
    <property type="entry name" value="tRNA/tmRNA (uracil-C(5))-methyltransferase"/>
    <property type="match status" value="1"/>
</dbReference>
<feature type="active site" description="Nucleophile" evidence="7 8">
    <location>
        <position position="351"/>
    </location>
</feature>
<evidence type="ECO:0000313" key="11">
    <source>
        <dbReference type="Proteomes" id="UP000244934"/>
    </source>
</evidence>
<dbReference type="InterPro" id="IPR029063">
    <property type="entry name" value="SAM-dependent_MTases_sf"/>
</dbReference>
<dbReference type="HAMAP" id="MF_01011">
    <property type="entry name" value="RNA_methyltr_TrmA"/>
    <property type="match status" value="1"/>
</dbReference>
<dbReference type="Proteomes" id="UP000244934">
    <property type="component" value="Unassembled WGS sequence"/>
</dbReference>
<feature type="active site" evidence="9">
    <location>
        <position position="351"/>
    </location>
</feature>
<keyword evidence="1 7" id="KW-0489">Methyltransferase</keyword>
<dbReference type="InterPro" id="IPR011869">
    <property type="entry name" value="TrmA_MeTrfase"/>
</dbReference>
<dbReference type="EMBL" id="ONZI01000003">
    <property type="protein sequence ID" value="SPJ34548.1"/>
    <property type="molecule type" value="Genomic_DNA"/>
</dbReference>
<feature type="binding site" evidence="7 8">
    <location>
        <position position="266"/>
    </location>
    <ligand>
        <name>S-adenosyl-L-methionine</name>
        <dbReference type="ChEBI" id="CHEBI:59789"/>
    </ligand>
</feature>
<feature type="binding site" evidence="7 8">
    <location>
        <position position="326"/>
    </location>
    <ligand>
        <name>S-adenosyl-L-methionine</name>
        <dbReference type="ChEBI" id="CHEBI:59789"/>
    </ligand>
</feature>
<dbReference type="GO" id="GO:0000049">
    <property type="term" value="F:tRNA binding"/>
    <property type="evidence" value="ECO:0007669"/>
    <property type="project" value="TreeGrafter"/>
</dbReference>